<gene>
    <name evidence="2" type="ORF">AVDCRST_MAG17-2073</name>
</gene>
<dbReference type="Pfam" id="PF02775">
    <property type="entry name" value="TPP_enzyme_C"/>
    <property type="match status" value="1"/>
</dbReference>
<dbReference type="InterPro" id="IPR011766">
    <property type="entry name" value="TPP_enzyme_TPP-bd"/>
</dbReference>
<name>A0A6J4T3D9_9ACTN</name>
<dbReference type="InterPro" id="IPR029061">
    <property type="entry name" value="THDP-binding"/>
</dbReference>
<dbReference type="EMBL" id="CADCVV010000163">
    <property type="protein sequence ID" value="CAA9512349.1"/>
    <property type="molecule type" value="Genomic_DNA"/>
</dbReference>
<dbReference type="GO" id="GO:0030976">
    <property type="term" value="F:thiamine pyrophosphate binding"/>
    <property type="evidence" value="ECO:0007669"/>
    <property type="project" value="InterPro"/>
</dbReference>
<organism evidence="2">
    <name type="scientific">uncultured Solirubrobacterales bacterium</name>
    <dbReference type="NCBI Taxonomy" id="768556"/>
    <lineage>
        <taxon>Bacteria</taxon>
        <taxon>Bacillati</taxon>
        <taxon>Actinomycetota</taxon>
        <taxon>Thermoleophilia</taxon>
        <taxon>Solirubrobacterales</taxon>
        <taxon>environmental samples</taxon>
    </lineage>
</organism>
<accession>A0A6J4T3D9</accession>
<reference evidence="2" key="1">
    <citation type="submission" date="2020-02" db="EMBL/GenBank/DDBJ databases">
        <authorList>
            <person name="Meier V. D."/>
        </authorList>
    </citation>
    <scope>NUCLEOTIDE SEQUENCE</scope>
    <source>
        <strain evidence="2">AVDCRST_MAG17</strain>
    </source>
</reference>
<dbReference type="EC" id="2.2.1.6" evidence="2"/>
<protein>
    <submittedName>
        <fullName evidence="2">Acetolactate synthase large subunit</fullName>
        <ecNumber evidence="2">2.2.1.6</ecNumber>
    </submittedName>
</protein>
<dbReference type="SUPFAM" id="SSF52518">
    <property type="entry name" value="Thiamin diphosphate-binding fold (THDP-binding)"/>
    <property type="match status" value="1"/>
</dbReference>
<dbReference type="Gene3D" id="3.40.50.970">
    <property type="match status" value="1"/>
</dbReference>
<dbReference type="GO" id="GO:0003984">
    <property type="term" value="F:acetolactate synthase activity"/>
    <property type="evidence" value="ECO:0007669"/>
    <property type="project" value="UniProtKB-EC"/>
</dbReference>
<evidence type="ECO:0000259" key="1">
    <source>
        <dbReference type="Pfam" id="PF02775"/>
    </source>
</evidence>
<sequence>MWKQDKKFGRHFGVDFTNPDFVKLAESFGMPAWRCDSIDDYSNRLRHALTLDLPSLIVLPIDYSLDVTFSEELGAETVAT</sequence>
<feature type="domain" description="Thiamine pyrophosphate enzyme TPP-binding" evidence="1">
    <location>
        <begin position="2"/>
        <end position="58"/>
    </location>
</feature>
<dbReference type="AlphaFoldDB" id="A0A6J4T3D9"/>
<proteinExistence type="predicted"/>
<evidence type="ECO:0000313" key="2">
    <source>
        <dbReference type="EMBL" id="CAA9512349.1"/>
    </source>
</evidence>
<keyword evidence="2" id="KW-0808">Transferase</keyword>
<dbReference type="GO" id="GO:0000287">
    <property type="term" value="F:magnesium ion binding"/>
    <property type="evidence" value="ECO:0007669"/>
    <property type="project" value="UniProtKB-ARBA"/>
</dbReference>